<dbReference type="Proteomes" id="UP000010796">
    <property type="component" value="Chromosome"/>
</dbReference>
<dbReference type="KEGG" id="evi:Echvi_3413"/>
<organism evidence="2 3">
    <name type="scientific">Echinicola vietnamensis (strain DSM 17526 / LMG 23754 / KMM 6221)</name>
    <dbReference type="NCBI Taxonomy" id="926556"/>
    <lineage>
        <taxon>Bacteria</taxon>
        <taxon>Pseudomonadati</taxon>
        <taxon>Bacteroidota</taxon>
        <taxon>Cytophagia</taxon>
        <taxon>Cytophagales</taxon>
        <taxon>Cyclobacteriaceae</taxon>
        <taxon>Echinicola</taxon>
    </lineage>
</organism>
<protein>
    <submittedName>
        <fullName evidence="2">Uncharacterized protein</fullName>
    </submittedName>
</protein>
<dbReference type="RefSeq" id="WP_015267178.1">
    <property type="nucleotide sequence ID" value="NC_019904.1"/>
</dbReference>
<evidence type="ECO:0000256" key="1">
    <source>
        <dbReference type="SAM" id="Phobius"/>
    </source>
</evidence>
<keyword evidence="1" id="KW-0812">Transmembrane</keyword>
<keyword evidence="1" id="KW-1133">Transmembrane helix</keyword>
<gene>
    <name evidence="2" type="ordered locus">Echvi_3413</name>
</gene>
<accession>L0G2V2</accession>
<sequence length="170" mass="19932">MLDTVSLVFVVVMIIAFAIPFVIHHKKNTRRQAQAKARMSAYARMHNLSFHFMEIWRNQYFLGMDEEKCKLVYIEDIAKGDPFIIDLHHVNGVHVDEKSRRIKSQGDSRGHKIIDQIDLILESEIPGQRQKIEIYDGEKFSCLINELVLANTWEQRIRQTIIQKSLKVQE</sequence>
<dbReference type="OrthoDB" id="840309at2"/>
<dbReference type="STRING" id="926556.Echvi_3413"/>
<dbReference type="EMBL" id="CP003346">
    <property type="protein sequence ID" value="AGA79633.1"/>
    <property type="molecule type" value="Genomic_DNA"/>
</dbReference>
<feature type="transmembrane region" description="Helical" evidence="1">
    <location>
        <begin position="6"/>
        <end position="23"/>
    </location>
</feature>
<dbReference type="AlphaFoldDB" id="L0G2V2"/>
<dbReference type="HOGENOM" id="CLU_1568268_0_0_10"/>
<keyword evidence="1" id="KW-0472">Membrane</keyword>
<reference evidence="3" key="1">
    <citation type="submission" date="2012-02" db="EMBL/GenBank/DDBJ databases">
        <title>The complete genome of Echinicola vietnamensis DSM 17526.</title>
        <authorList>
            <person name="Lucas S."/>
            <person name="Copeland A."/>
            <person name="Lapidus A."/>
            <person name="Glavina del Rio T."/>
            <person name="Dalin E."/>
            <person name="Tice H."/>
            <person name="Bruce D."/>
            <person name="Goodwin L."/>
            <person name="Pitluck S."/>
            <person name="Peters L."/>
            <person name="Ovchinnikova G."/>
            <person name="Teshima H."/>
            <person name="Kyrpides N."/>
            <person name="Mavromatis K."/>
            <person name="Ivanova N."/>
            <person name="Brettin T."/>
            <person name="Detter J.C."/>
            <person name="Han C."/>
            <person name="Larimer F."/>
            <person name="Land M."/>
            <person name="Hauser L."/>
            <person name="Markowitz V."/>
            <person name="Cheng J.-F."/>
            <person name="Hugenholtz P."/>
            <person name="Woyke T."/>
            <person name="Wu D."/>
            <person name="Brambilla E."/>
            <person name="Klenk H.-P."/>
            <person name="Eisen J.A."/>
        </authorList>
    </citation>
    <scope>NUCLEOTIDE SEQUENCE [LARGE SCALE GENOMIC DNA]</scope>
    <source>
        <strain evidence="3">DSM 17526 / LMG 23754 / KMM 6221</strain>
    </source>
</reference>
<proteinExistence type="predicted"/>
<evidence type="ECO:0000313" key="2">
    <source>
        <dbReference type="EMBL" id="AGA79633.1"/>
    </source>
</evidence>
<keyword evidence="3" id="KW-1185">Reference proteome</keyword>
<evidence type="ECO:0000313" key="3">
    <source>
        <dbReference type="Proteomes" id="UP000010796"/>
    </source>
</evidence>
<name>L0G2V2_ECHVK</name>